<name>A0ABS7NZB2_9NOCA</name>
<protein>
    <submittedName>
        <fullName evidence="2">Uncharacterized protein</fullName>
    </submittedName>
</protein>
<proteinExistence type="predicted"/>
<keyword evidence="1" id="KW-1133">Transmembrane helix</keyword>
<reference evidence="2 3" key="1">
    <citation type="submission" date="2020-06" db="EMBL/GenBank/DDBJ databases">
        <title>Taxonomy, biology and ecology of Rhodococcus bacteria occurring in California pistachio and other woody hosts as revealed by genome sequence analyses.</title>
        <authorList>
            <person name="Gai Y."/>
            <person name="Riely B."/>
        </authorList>
    </citation>
    <scope>NUCLEOTIDE SEQUENCE [LARGE SCALE GENOMIC DNA]</scope>
    <source>
        <strain evidence="2 3">BP-281</strain>
    </source>
</reference>
<evidence type="ECO:0000313" key="3">
    <source>
        <dbReference type="Proteomes" id="UP000825228"/>
    </source>
</evidence>
<dbReference type="Proteomes" id="UP000825228">
    <property type="component" value="Unassembled WGS sequence"/>
</dbReference>
<gene>
    <name evidence="2" type="ORF">HQ603_01805</name>
</gene>
<dbReference type="EMBL" id="JABUBU010000001">
    <property type="protein sequence ID" value="MBY6365478.1"/>
    <property type="molecule type" value="Genomic_DNA"/>
</dbReference>
<accession>A0ABS7NZB2</accession>
<feature type="transmembrane region" description="Helical" evidence="1">
    <location>
        <begin position="36"/>
        <end position="54"/>
    </location>
</feature>
<evidence type="ECO:0000313" key="2">
    <source>
        <dbReference type="EMBL" id="MBY6365478.1"/>
    </source>
</evidence>
<comment type="caution">
    <text evidence="2">The sequence shown here is derived from an EMBL/GenBank/DDBJ whole genome shotgun (WGS) entry which is preliminary data.</text>
</comment>
<keyword evidence="1" id="KW-0472">Membrane</keyword>
<dbReference type="RefSeq" id="WP_222682655.1">
    <property type="nucleotide sequence ID" value="NZ_JABUBT010000042.1"/>
</dbReference>
<organism evidence="2 3">
    <name type="scientific">Rhodococcoides corynebacterioides</name>
    <dbReference type="NCBI Taxonomy" id="53972"/>
    <lineage>
        <taxon>Bacteria</taxon>
        <taxon>Bacillati</taxon>
        <taxon>Actinomycetota</taxon>
        <taxon>Actinomycetes</taxon>
        <taxon>Mycobacteriales</taxon>
        <taxon>Nocardiaceae</taxon>
        <taxon>Rhodococcoides</taxon>
    </lineage>
</organism>
<feature type="transmembrane region" description="Helical" evidence="1">
    <location>
        <begin position="61"/>
        <end position="81"/>
    </location>
</feature>
<evidence type="ECO:0000256" key="1">
    <source>
        <dbReference type="SAM" id="Phobius"/>
    </source>
</evidence>
<keyword evidence="3" id="KW-1185">Reference proteome</keyword>
<keyword evidence="1" id="KW-0812">Transmembrane</keyword>
<sequence length="172" mass="17153">MTTPATGAPLRGVVVGVSSVLVTAAAHDLGGASAPSQSAVVALLAVCLGIGWIASTRRGTGPLVTALVAAQALGHLTLVAVDGHVHGPLLDPRMAVAHAVAVAVGAAAVRGAETGSVRAARSMRRIVPVVLAAVTVDTDTVRPSLPVARLDAPSRLIDHSGRGTRGPPARFR</sequence>
<feature type="transmembrane region" description="Helical" evidence="1">
    <location>
        <begin position="93"/>
        <end position="112"/>
    </location>
</feature>